<dbReference type="SUPFAM" id="SSF53850">
    <property type="entry name" value="Periplasmic binding protein-like II"/>
    <property type="match status" value="1"/>
</dbReference>
<name>A0ABV7G4E3_9PROT</name>
<keyword evidence="4" id="KW-0804">Transcription</keyword>
<keyword evidence="2" id="KW-0805">Transcription regulation</keyword>
<dbReference type="Gene3D" id="3.40.190.290">
    <property type="match status" value="1"/>
</dbReference>
<dbReference type="InterPro" id="IPR036388">
    <property type="entry name" value="WH-like_DNA-bd_sf"/>
</dbReference>
<feature type="domain" description="HTH lysR-type" evidence="5">
    <location>
        <begin position="3"/>
        <end position="60"/>
    </location>
</feature>
<proteinExistence type="inferred from homology"/>
<dbReference type="RefSeq" id="WP_379599695.1">
    <property type="nucleotide sequence ID" value="NZ_JBHRTN010000029.1"/>
</dbReference>
<dbReference type="Proteomes" id="UP001595593">
    <property type="component" value="Unassembled WGS sequence"/>
</dbReference>
<evidence type="ECO:0000313" key="6">
    <source>
        <dbReference type="EMBL" id="MFC3127577.1"/>
    </source>
</evidence>
<dbReference type="EMBL" id="JBHRTN010000029">
    <property type="protein sequence ID" value="MFC3127577.1"/>
    <property type="molecule type" value="Genomic_DNA"/>
</dbReference>
<dbReference type="PANTHER" id="PTHR30537">
    <property type="entry name" value="HTH-TYPE TRANSCRIPTIONAL REGULATOR"/>
    <property type="match status" value="1"/>
</dbReference>
<comment type="caution">
    <text evidence="6">The sequence shown here is derived from an EMBL/GenBank/DDBJ whole genome shotgun (WGS) entry which is preliminary data.</text>
</comment>
<keyword evidence="3" id="KW-0238">DNA-binding</keyword>
<keyword evidence="7" id="KW-1185">Reference proteome</keyword>
<evidence type="ECO:0000256" key="1">
    <source>
        <dbReference type="ARBA" id="ARBA00009437"/>
    </source>
</evidence>
<evidence type="ECO:0000256" key="3">
    <source>
        <dbReference type="ARBA" id="ARBA00023125"/>
    </source>
</evidence>
<reference evidence="7" key="1">
    <citation type="journal article" date="2019" name="Int. J. Syst. Evol. Microbiol.">
        <title>The Global Catalogue of Microorganisms (GCM) 10K type strain sequencing project: providing services to taxonomists for standard genome sequencing and annotation.</title>
        <authorList>
            <consortium name="The Broad Institute Genomics Platform"/>
            <consortium name="The Broad Institute Genome Sequencing Center for Infectious Disease"/>
            <person name="Wu L."/>
            <person name="Ma J."/>
        </authorList>
    </citation>
    <scope>NUCLEOTIDE SEQUENCE [LARGE SCALE GENOMIC DNA]</scope>
    <source>
        <strain evidence="7">KCTC 52094</strain>
    </source>
</reference>
<dbReference type="InterPro" id="IPR058163">
    <property type="entry name" value="LysR-type_TF_proteobact-type"/>
</dbReference>
<gene>
    <name evidence="6" type="ORF">ACFOD4_21140</name>
</gene>
<accession>A0ABV7G4E3</accession>
<organism evidence="6 7">
    <name type="scientific">Teichococcus globiformis</name>
    <dbReference type="NCBI Taxonomy" id="2307229"/>
    <lineage>
        <taxon>Bacteria</taxon>
        <taxon>Pseudomonadati</taxon>
        <taxon>Pseudomonadota</taxon>
        <taxon>Alphaproteobacteria</taxon>
        <taxon>Acetobacterales</taxon>
        <taxon>Roseomonadaceae</taxon>
        <taxon>Roseomonas</taxon>
    </lineage>
</organism>
<dbReference type="Pfam" id="PF03466">
    <property type="entry name" value="LysR_substrate"/>
    <property type="match status" value="1"/>
</dbReference>
<evidence type="ECO:0000259" key="5">
    <source>
        <dbReference type="PROSITE" id="PS50931"/>
    </source>
</evidence>
<evidence type="ECO:0000256" key="4">
    <source>
        <dbReference type="ARBA" id="ARBA00023163"/>
    </source>
</evidence>
<protein>
    <submittedName>
        <fullName evidence="6">LysR family transcriptional regulator</fullName>
    </submittedName>
</protein>
<sequence length="320" mass="35071">MRPDPDALAMFVQVVDSGTVTAAANRLGLAKSAVSKRIAQLEAQLATPLLHRAPRHVTPTESGALLYERARAVLAQLDLVADEVLARSGALQGPVRLAAPLSFGIRYLGPVIADFMRLYERIEVSLDLDDRRVDLMTGGYDLALRAGRLEDSELRARRLGTSQRALCCSADYAARHGLPDYLEALQGHSCLGYANASIHHLWRFRRTGERAGNEERSLTLRGRFVANSGEALMDAARAGLGLVVLPRFLVAEAVRDGSLRPVVIPGWEPVPDSLQLVYPPTPALPLKIRTLIEHLAERIREPFPWDAPFVSPSEWSAPAR</sequence>
<dbReference type="CDD" id="cd08422">
    <property type="entry name" value="PBP2_CrgA_like"/>
    <property type="match status" value="1"/>
</dbReference>
<dbReference type="InterPro" id="IPR005119">
    <property type="entry name" value="LysR_subst-bd"/>
</dbReference>
<dbReference type="Pfam" id="PF00126">
    <property type="entry name" value="HTH_1"/>
    <property type="match status" value="1"/>
</dbReference>
<dbReference type="Gene3D" id="1.10.10.10">
    <property type="entry name" value="Winged helix-like DNA-binding domain superfamily/Winged helix DNA-binding domain"/>
    <property type="match status" value="1"/>
</dbReference>
<dbReference type="SUPFAM" id="SSF46785">
    <property type="entry name" value="Winged helix' DNA-binding domain"/>
    <property type="match status" value="1"/>
</dbReference>
<dbReference type="InterPro" id="IPR000847">
    <property type="entry name" value="LysR_HTH_N"/>
</dbReference>
<evidence type="ECO:0000256" key="2">
    <source>
        <dbReference type="ARBA" id="ARBA00023015"/>
    </source>
</evidence>
<dbReference type="InterPro" id="IPR036390">
    <property type="entry name" value="WH_DNA-bd_sf"/>
</dbReference>
<evidence type="ECO:0000313" key="7">
    <source>
        <dbReference type="Proteomes" id="UP001595593"/>
    </source>
</evidence>
<dbReference type="PANTHER" id="PTHR30537:SF81">
    <property type="entry name" value="TRANSCRIPTIONAL REGULATOR-RELATED"/>
    <property type="match status" value="1"/>
</dbReference>
<dbReference type="PROSITE" id="PS50931">
    <property type="entry name" value="HTH_LYSR"/>
    <property type="match status" value="1"/>
</dbReference>
<comment type="similarity">
    <text evidence="1">Belongs to the LysR transcriptional regulatory family.</text>
</comment>